<proteinExistence type="predicted"/>
<sequence>MLERIKTILGIEDNLQDEVITIIMENVSSHLKALLGKDIPIELNYIVEEITVRRFNRLGTEGMKSEEVEGHSVTFYDLKDEFVPYEDVINAHKADNGVTGRGKVLFL</sequence>
<keyword evidence="2" id="KW-1185">Reference proteome</keyword>
<evidence type="ECO:0000313" key="2">
    <source>
        <dbReference type="Proteomes" id="UP000240948"/>
    </source>
</evidence>
<dbReference type="InterPro" id="IPR021146">
    <property type="entry name" value="Phage_gp6-like_head-tail"/>
</dbReference>
<protein>
    <submittedName>
        <fullName evidence="1">DNA packaging minor head protein</fullName>
    </submittedName>
</protein>
<organism evidence="1 2">
    <name type="scientific">Anoxybacillus phage A403</name>
    <dbReference type="NCBI Taxonomy" id="2099336"/>
    <lineage>
        <taxon>Viruses</taxon>
        <taxon>Duplodnaviria</taxon>
        <taxon>Heunggongvirae</taxon>
        <taxon>Uroviricota</taxon>
        <taxon>Caudoviricetes</taxon>
        <taxon>Tandoganvirus</taxon>
        <taxon>Tandoganvirus A403</taxon>
    </lineage>
</organism>
<dbReference type="KEGG" id="vg:55607741"/>
<reference evidence="1 2" key="1">
    <citation type="submission" date="2018-02" db="EMBL/GenBank/DDBJ databases">
        <title>Identification and Molecular Characterization of a Novel Bacteriophage isolated from Anoxybacillus caldiproteolyticus.</title>
        <authorList>
            <person name="Sahin E."/>
            <person name="Karaca B."/>
            <person name="Gursoy G.E."/>
            <person name="Coleri Cihan A."/>
        </authorList>
    </citation>
    <scope>NUCLEOTIDE SEQUENCE [LARGE SCALE GENOMIC DNA]</scope>
</reference>
<dbReference type="Pfam" id="PF05135">
    <property type="entry name" value="Phage_connect_1"/>
    <property type="match status" value="1"/>
</dbReference>
<dbReference type="RefSeq" id="YP_009837550.1">
    <property type="nucleotide sequence ID" value="NC_048701.1"/>
</dbReference>
<dbReference type="EMBL" id="MG969427">
    <property type="protein sequence ID" value="AVO22580.1"/>
    <property type="molecule type" value="Genomic_DNA"/>
</dbReference>
<dbReference type="InterPro" id="IPR053746">
    <property type="entry name" value="Viral_HT_Connector_Assembly"/>
</dbReference>
<accession>A0A2P1JTX2</accession>
<dbReference type="GeneID" id="55607741"/>
<name>A0A2P1JTX2_9CAUD</name>
<dbReference type="Gene3D" id="1.10.246.150">
    <property type="match status" value="1"/>
</dbReference>
<evidence type="ECO:0000313" key="1">
    <source>
        <dbReference type="EMBL" id="AVO22580.1"/>
    </source>
</evidence>
<dbReference type="Proteomes" id="UP000240948">
    <property type="component" value="Segment"/>
</dbReference>